<dbReference type="PANTHER" id="PTHR13847">
    <property type="entry name" value="SARCOSINE DEHYDROGENASE-RELATED"/>
    <property type="match status" value="1"/>
</dbReference>
<organism evidence="6 7">
    <name type="scientific">Pseudogracilibacillus auburnensis</name>
    <dbReference type="NCBI Taxonomy" id="1494959"/>
    <lineage>
        <taxon>Bacteria</taxon>
        <taxon>Bacillati</taxon>
        <taxon>Bacillota</taxon>
        <taxon>Bacilli</taxon>
        <taxon>Bacillales</taxon>
        <taxon>Bacillaceae</taxon>
        <taxon>Pseudogracilibacillus</taxon>
    </lineage>
</organism>
<sequence>MKKVIVVGAGIVGAATAYELVRIGMKVVLIDEHVDGRATSAAAGIICPWITKRRNKAWYELAKSGAAYYEQLINYLADDGEKEIGYEKVGALKLHTERERLDELENIAYERRETAPQMGEISILNKEETSEKFPFLNDIYYSLFIEGAARVDGRALRKSLIQACLKRGATYIKGKAQLIMSRSDIDGVKVNGEEIFADMTVAANGVWMPELLLPLGLKLSILAQKGEIIHLQTETVNTSSLPVIMPPNNQYLLSFDGGRIVIGATHENRSDFQSKVTAGGVHYILDQALQIAPLLAGCAITEMRVGFRPFTFNHLPVFGTVPLFDRLLIANGLGASGLTTGPFIGKQLAKMINGEKPDLPVDDYKVEQILKS</sequence>
<dbReference type="OrthoDB" id="9805337at2"/>
<evidence type="ECO:0000313" key="6">
    <source>
        <dbReference type="EMBL" id="PXW86936.1"/>
    </source>
</evidence>
<dbReference type="InterPro" id="IPR006076">
    <property type="entry name" value="FAD-dep_OxRdtase"/>
</dbReference>
<evidence type="ECO:0000256" key="1">
    <source>
        <dbReference type="ARBA" id="ARBA00001974"/>
    </source>
</evidence>
<dbReference type="GO" id="GO:0016491">
    <property type="term" value="F:oxidoreductase activity"/>
    <property type="evidence" value="ECO:0007669"/>
    <property type="project" value="UniProtKB-KW"/>
</dbReference>
<dbReference type="Proteomes" id="UP000247978">
    <property type="component" value="Unassembled WGS sequence"/>
</dbReference>
<evidence type="ECO:0000313" key="7">
    <source>
        <dbReference type="Proteomes" id="UP000247978"/>
    </source>
</evidence>
<dbReference type="SUPFAM" id="SSF54373">
    <property type="entry name" value="FAD-linked reductases, C-terminal domain"/>
    <property type="match status" value="1"/>
</dbReference>
<dbReference type="SUPFAM" id="SSF51905">
    <property type="entry name" value="FAD/NAD(P)-binding domain"/>
    <property type="match status" value="1"/>
</dbReference>
<comment type="similarity">
    <text evidence="2">Belongs to the DadA oxidoreductase family.</text>
</comment>
<dbReference type="EMBL" id="QJJQ01000006">
    <property type="protein sequence ID" value="PXW86936.1"/>
    <property type="molecule type" value="Genomic_DNA"/>
</dbReference>
<dbReference type="AlphaFoldDB" id="A0A2V3VZ76"/>
<dbReference type="Pfam" id="PF01266">
    <property type="entry name" value="DAO"/>
    <property type="match status" value="1"/>
</dbReference>
<proteinExistence type="inferred from homology"/>
<evidence type="ECO:0000256" key="3">
    <source>
        <dbReference type="ARBA" id="ARBA00022630"/>
    </source>
</evidence>
<name>A0A2V3VZ76_9BACI</name>
<evidence type="ECO:0000256" key="4">
    <source>
        <dbReference type="ARBA" id="ARBA00023002"/>
    </source>
</evidence>
<comment type="cofactor">
    <cofactor evidence="1">
        <name>FAD</name>
        <dbReference type="ChEBI" id="CHEBI:57692"/>
    </cofactor>
</comment>
<keyword evidence="3" id="KW-0285">Flavoprotein</keyword>
<evidence type="ECO:0000256" key="2">
    <source>
        <dbReference type="ARBA" id="ARBA00009410"/>
    </source>
</evidence>
<dbReference type="GO" id="GO:0005737">
    <property type="term" value="C:cytoplasm"/>
    <property type="evidence" value="ECO:0007669"/>
    <property type="project" value="TreeGrafter"/>
</dbReference>
<dbReference type="Gene3D" id="3.30.9.10">
    <property type="entry name" value="D-Amino Acid Oxidase, subunit A, domain 2"/>
    <property type="match status" value="1"/>
</dbReference>
<keyword evidence="4" id="KW-0560">Oxidoreductase</keyword>
<comment type="caution">
    <text evidence="6">The sequence shown here is derived from an EMBL/GenBank/DDBJ whole genome shotgun (WGS) entry which is preliminary data.</text>
</comment>
<accession>A0A2V3VZ76</accession>
<dbReference type="RefSeq" id="WP_110395183.1">
    <property type="nucleotide sequence ID" value="NZ_JADIJL010000066.1"/>
</dbReference>
<protein>
    <submittedName>
        <fullName evidence="6">D-amino acid dehydrogenase small subunit</fullName>
    </submittedName>
</protein>
<feature type="domain" description="FAD dependent oxidoreductase" evidence="5">
    <location>
        <begin position="3"/>
        <end position="351"/>
    </location>
</feature>
<dbReference type="Gene3D" id="3.50.50.60">
    <property type="entry name" value="FAD/NAD(P)-binding domain"/>
    <property type="match status" value="1"/>
</dbReference>
<gene>
    <name evidence="6" type="ORF">DFR56_1062</name>
</gene>
<dbReference type="InterPro" id="IPR036188">
    <property type="entry name" value="FAD/NAD-bd_sf"/>
</dbReference>
<dbReference type="PANTHER" id="PTHR13847:SF286">
    <property type="entry name" value="D-AMINO ACID DEHYDROGENASE"/>
    <property type="match status" value="1"/>
</dbReference>
<keyword evidence="7" id="KW-1185">Reference proteome</keyword>
<reference evidence="6 7" key="1">
    <citation type="submission" date="2018-05" db="EMBL/GenBank/DDBJ databases">
        <title>Genomic Encyclopedia of Type Strains, Phase IV (KMG-IV): sequencing the most valuable type-strain genomes for metagenomic binning, comparative biology and taxonomic classification.</title>
        <authorList>
            <person name="Goeker M."/>
        </authorList>
    </citation>
    <scope>NUCLEOTIDE SEQUENCE [LARGE SCALE GENOMIC DNA]</scope>
    <source>
        <strain evidence="6 7">DSM 28556</strain>
    </source>
</reference>
<evidence type="ECO:0000259" key="5">
    <source>
        <dbReference type="Pfam" id="PF01266"/>
    </source>
</evidence>